<evidence type="ECO:0000313" key="1">
    <source>
        <dbReference type="EMBL" id="NUT85929.1"/>
    </source>
</evidence>
<comment type="caution">
    <text evidence="1">The sequence shown here is derived from an EMBL/GenBank/DDBJ whole genome shotgun (WGS) entry which is preliminary data.</text>
</comment>
<dbReference type="InterPro" id="IPR058701">
    <property type="entry name" value="PhiTE_072-like"/>
</dbReference>
<name>A0A7Y5Z336_9PSED</name>
<dbReference type="RefSeq" id="WP_175361922.1">
    <property type="nucleotide sequence ID" value="NZ_JABFMR010000003.1"/>
</dbReference>
<dbReference type="Proteomes" id="UP000536720">
    <property type="component" value="Unassembled WGS sequence"/>
</dbReference>
<gene>
    <name evidence="1" type="ORF">HNO91_05835</name>
</gene>
<protein>
    <submittedName>
        <fullName evidence="1">Uncharacterized protein</fullName>
    </submittedName>
</protein>
<organism evidence="1 2">
    <name type="scientific">Pseudomonas corrugata</name>
    <dbReference type="NCBI Taxonomy" id="47879"/>
    <lineage>
        <taxon>Bacteria</taxon>
        <taxon>Pseudomonadati</taxon>
        <taxon>Pseudomonadota</taxon>
        <taxon>Gammaproteobacteria</taxon>
        <taxon>Pseudomonadales</taxon>
        <taxon>Pseudomonadaceae</taxon>
        <taxon>Pseudomonas</taxon>
    </lineage>
</organism>
<dbReference type="AlphaFoldDB" id="A0A7Y5Z336"/>
<reference evidence="1 2" key="1">
    <citation type="journal article" date="2020" name="Front. Plant Sci.">
        <title>Isolation of Rhizosphere Bacteria That Improve Quality and Water Stress Tolerance in Greenhouse Ornamentals.</title>
        <authorList>
            <person name="Nordstedt N.P."/>
            <person name="Jones M.L."/>
        </authorList>
    </citation>
    <scope>NUCLEOTIDE SEQUENCE [LARGE SCALE GENOMIC DNA]</scope>
    <source>
        <strain evidence="1 2">C7D2</strain>
    </source>
</reference>
<proteinExistence type="predicted"/>
<dbReference type="Pfam" id="PF26211">
    <property type="entry name" value="Phage_phiTE_072"/>
    <property type="match status" value="1"/>
</dbReference>
<dbReference type="EMBL" id="JABFMR010000003">
    <property type="protein sequence ID" value="NUT85929.1"/>
    <property type="molecule type" value="Genomic_DNA"/>
</dbReference>
<evidence type="ECO:0000313" key="2">
    <source>
        <dbReference type="Proteomes" id="UP000536720"/>
    </source>
</evidence>
<sequence>MKTETTQITKLLISDLMGAPYRLDPVTVILEDTGHRVIPMDGKGYTTRQGKIIVECYGKSWSAYWGGMGDRTVAQFFSDEHSEYLIGSLAPSLGGSRFSGDALVNMAKRVVLDCRRGRTANHHPYSMDKEEARKMFDRIEDELRSVEREDHCWNHSDLLSELFSDEWWHAAGDATEPNPDYQYLQRIVLAVQAGLRQAGLAIGKEMEASHG</sequence>
<accession>A0A7Y5Z336</accession>